<keyword evidence="2" id="KW-1185">Reference proteome</keyword>
<dbReference type="Proteomes" id="UP000014962">
    <property type="component" value="Unassembled WGS sequence"/>
</dbReference>
<name>S7X8G1_9FLAO</name>
<organism evidence="1 2">
    <name type="scientific">Winogradskyella psychrotolerans RS-3</name>
    <dbReference type="NCBI Taxonomy" id="641526"/>
    <lineage>
        <taxon>Bacteria</taxon>
        <taxon>Pseudomonadati</taxon>
        <taxon>Bacteroidota</taxon>
        <taxon>Flavobacteriia</taxon>
        <taxon>Flavobacteriales</taxon>
        <taxon>Flavobacteriaceae</taxon>
        <taxon>Winogradskyella</taxon>
    </lineage>
</organism>
<comment type="caution">
    <text evidence="1">The sequence shown here is derived from an EMBL/GenBank/DDBJ whole genome shotgun (WGS) entry which is preliminary data.</text>
</comment>
<sequence>MTLSIIYTEKLIRICAFATSRENYYAELYEDYTELHREK</sequence>
<evidence type="ECO:0000313" key="2">
    <source>
        <dbReference type="Proteomes" id="UP000014962"/>
    </source>
</evidence>
<accession>S7X8G1</accession>
<gene>
    <name evidence="1" type="ORF">ADIWIN_2493</name>
</gene>
<proteinExistence type="predicted"/>
<evidence type="ECO:0000313" key="1">
    <source>
        <dbReference type="EMBL" id="EPR72323.1"/>
    </source>
</evidence>
<dbReference type="STRING" id="641526.ADIWIN_2493"/>
<dbReference type="AlphaFoldDB" id="S7X8G1"/>
<dbReference type="EMBL" id="ATMR01000124">
    <property type="protein sequence ID" value="EPR72323.1"/>
    <property type="molecule type" value="Genomic_DNA"/>
</dbReference>
<protein>
    <submittedName>
        <fullName evidence="1">Uncharacterized protein</fullName>
    </submittedName>
</protein>
<reference evidence="1 2" key="1">
    <citation type="journal article" date="2013" name="Genome Announc.">
        <title>Draft Genome Sequence of Winogradskyella psychrotolerans RS-3T, Isolated from the Marine Transect of Kongsfjorden, Ny-Alesund, Svalbard, Arctic Ocean.</title>
        <authorList>
            <person name="Kumar Pinnaka A."/>
            <person name="Ara S."/>
            <person name="Singh A."/>
            <person name="Shivaji S."/>
        </authorList>
    </citation>
    <scope>NUCLEOTIDE SEQUENCE [LARGE SCALE GENOMIC DNA]</scope>
    <source>
        <strain evidence="1 2">RS-3</strain>
    </source>
</reference>